<dbReference type="OrthoDB" id="10051804at2759"/>
<gene>
    <name evidence="2" type="primary">106082583</name>
</gene>
<reference evidence="2" key="1">
    <citation type="submission" date="2020-05" db="UniProtKB">
        <authorList>
            <consortium name="EnsemblMetazoa"/>
        </authorList>
    </citation>
    <scope>IDENTIFICATION</scope>
    <source>
        <strain evidence="2">USDA</strain>
    </source>
</reference>
<protein>
    <recommendedName>
        <fullName evidence="4">DUF19 domain-containing protein</fullName>
    </recommendedName>
</protein>
<feature type="chain" id="PRO_5009327074" description="DUF19 domain-containing protein" evidence="1">
    <location>
        <begin position="37"/>
        <end position="313"/>
    </location>
</feature>
<proteinExistence type="predicted"/>
<evidence type="ECO:0000313" key="3">
    <source>
        <dbReference type="Proteomes" id="UP000095300"/>
    </source>
</evidence>
<sequence length="313" mass="36404">MLQNLCGHKSLWAIQNVVLLVQALLLLLAPCVVVQATDMNFHQANNGSKYDSRYRKEAQTMVTTTIPLGNTDRGGVQVKCGSTQKMVDNCFRDLPPHLMEFLQTSKIAINEQEITSKCNVFRRGMKCFDDYTERCIPQHNINILNNNVEGARRFFTKFCEDTTFQNHYLTHKECFTYIQDDWFHCNKQFQNILSEGIHSGTNVTHKFMEFCCARYAYETCIFNSARYKCYTNSASFARETAKMLSDEKHFSKCRQYEESMCNRSTHGTALCPWSLRLVMLLWLWMSKATMLPCQWKWKWQAAKITTTLKIASD</sequence>
<evidence type="ECO:0008006" key="4">
    <source>
        <dbReference type="Google" id="ProtNLM"/>
    </source>
</evidence>
<dbReference type="AlphaFoldDB" id="A0A1I8PRJ5"/>
<dbReference type="KEGG" id="scac:106082583"/>
<dbReference type="PANTHER" id="PTHR33964">
    <property type="entry name" value="RE45066P-RELATED"/>
    <property type="match status" value="1"/>
</dbReference>
<dbReference type="Proteomes" id="UP000095300">
    <property type="component" value="Unassembled WGS sequence"/>
</dbReference>
<evidence type="ECO:0000256" key="1">
    <source>
        <dbReference type="SAM" id="SignalP"/>
    </source>
</evidence>
<dbReference type="VEuPathDB" id="VectorBase:SCAU010452"/>
<keyword evidence="1" id="KW-0732">Signal</keyword>
<accession>A0A1I8PRJ5</accession>
<dbReference type="PANTHER" id="PTHR33964:SF2">
    <property type="entry name" value="IP09356P"/>
    <property type="match status" value="1"/>
</dbReference>
<organism evidence="2 3">
    <name type="scientific">Stomoxys calcitrans</name>
    <name type="common">Stable fly</name>
    <name type="synonym">Conops calcitrans</name>
    <dbReference type="NCBI Taxonomy" id="35570"/>
    <lineage>
        <taxon>Eukaryota</taxon>
        <taxon>Metazoa</taxon>
        <taxon>Ecdysozoa</taxon>
        <taxon>Arthropoda</taxon>
        <taxon>Hexapoda</taxon>
        <taxon>Insecta</taxon>
        <taxon>Pterygota</taxon>
        <taxon>Neoptera</taxon>
        <taxon>Endopterygota</taxon>
        <taxon>Diptera</taxon>
        <taxon>Brachycera</taxon>
        <taxon>Muscomorpha</taxon>
        <taxon>Muscoidea</taxon>
        <taxon>Muscidae</taxon>
        <taxon>Stomoxys</taxon>
    </lineage>
</organism>
<dbReference type="STRING" id="35570.A0A1I8PRJ5"/>
<keyword evidence="3" id="KW-1185">Reference proteome</keyword>
<dbReference type="EnsemblMetazoa" id="SCAU010452-RA">
    <property type="protein sequence ID" value="SCAU010452-PA"/>
    <property type="gene ID" value="SCAU010452"/>
</dbReference>
<name>A0A1I8PRJ5_STOCA</name>
<feature type="signal peptide" evidence="1">
    <location>
        <begin position="1"/>
        <end position="36"/>
    </location>
</feature>
<evidence type="ECO:0000313" key="2">
    <source>
        <dbReference type="EnsemblMetazoa" id="SCAU010452-PA"/>
    </source>
</evidence>